<dbReference type="SUPFAM" id="SSF51905">
    <property type="entry name" value="FAD/NAD(P)-binding domain"/>
    <property type="match status" value="1"/>
</dbReference>
<dbReference type="InterPro" id="IPR036188">
    <property type="entry name" value="FAD/NAD-bd_sf"/>
</dbReference>
<reference evidence="10" key="1">
    <citation type="submission" date="2023-03" db="EMBL/GenBank/DDBJ databases">
        <title>Mating type loci evolution in Malassezia.</title>
        <authorList>
            <person name="Coelho M.A."/>
        </authorList>
    </citation>
    <scope>NUCLEOTIDE SEQUENCE</scope>
    <source>
        <strain evidence="10">CBS 7876</strain>
    </source>
</reference>
<accession>A0AAF0IX48</accession>
<evidence type="ECO:0000256" key="4">
    <source>
        <dbReference type="ARBA" id="ARBA00023002"/>
    </source>
</evidence>
<dbReference type="InterPro" id="IPR006076">
    <property type="entry name" value="FAD-dep_OxRdtase"/>
</dbReference>
<dbReference type="PANTHER" id="PTHR43104:SF4">
    <property type="entry name" value="L-2-HYDROXYGLUTARATE DEHYDROGENASE, MITOCHONDRIAL"/>
    <property type="match status" value="1"/>
</dbReference>
<organism evidence="10 11">
    <name type="scientific">Malassezia obtusa</name>
    <dbReference type="NCBI Taxonomy" id="76774"/>
    <lineage>
        <taxon>Eukaryota</taxon>
        <taxon>Fungi</taxon>
        <taxon>Dikarya</taxon>
        <taxon>Basidiomycota</taxon>
        <taxon>Ustilaginomycotina</taxon>
        <taxon>Malasseziomycetes</taxon>
        <taxon>Malasseziales</taxon>
        <taxon>Malasseziaceae</taxon>
        <taxon>Malassezia</taxon>
    </lineage>
</organism>
<keyword evidence="11" id="KW-1185">Reference proteome</keyword>
<feature type="domain" description="FAD dependent oxidoreductase" evidence="9">
    <location>
        <begin position="26"/>
        <end position="454"/>
    </location>
</feature>
<evidence type="ECO:0000256" key="2">
    <source>
        <dbReference type="ARBA" id="ARBA00022630"/>
    </source>
</evidence>
<keyword evidence="3" id="KW-0274">FAD</keyword>
<proteinExistence type="inferred from homology"/>
<dbReference type="AlphaFoldDB" id="A0AAF0IX48"/>
<comment type="cofactor">
    <cofactor evidence="1">
        <name>FAD</name>
        <dbReference type="ChEBI" id="CHEBI:57692"/>
    </cofactor>
</comment>
<evidence type="ECO:0000256" key="5">
    <source>
        <dbReference type="ARBA" id="ARBA00036066"/>
    </source>
</evidence>
<evidence type="ECO:0000313" key="10">
    <source>
        <dbReference type="EMBL" id="WFD03711.1"/>
    </source>
</evidence>
<evidence type="ECO:0000259" key="9">
    <source>
        <dbReference type="Pfam" id="PF01266"/>
    </source>
</evidence>
<keyword evidence="2" id="KW-0285">Flavoprotein</keyword>
<evidence type="ECO:0000313" key="11">
    <source>
        <dbReference type="Proteomes" id="UP001214603"/>
    </source>
</evidence>
<evidence type="ECO:0000256" key="6">
    <source>
        <dbReference type="ARBA" id="ARBA00037941"/>
    </source>
</evidence>
<dbReference type="Pfam" id="PF01266">
    <property type="entry name" value="DAO"/>
    <property type="match status" value="1"/>
</dbReference>
<evidence type="ECO:0000256" key="3">
    <source>
        <dbReference type="ARBA" id="ARBA00022827"/>
    </source>
</evidence>
<dbReference type="Gene3D" id="3.50.50.60">
    <property type="entry name" value="FAD/NAD(P)-binding domain"/>
    <property type="match status" value="1"/>
</dbReference>
<evidence type="ECO:0000256" key="7">
    <source>
        <dbReference type="ARBA" id="ARBA00038878"/>
    </source>
</evidence>
<dbReference type="Gene3D" id="3.30.9.10">
    <property type="entry name" value="D-Amino Acid Oxidase, subunit A, domain 2"/>
    <property type="match status" value="1"/>
</dbReference>
<name>A0AAF0IX48_9BASI</name>
<keyword evidence="4" id="KW-0560">Oxidoreductase</keyword>
<dbReference type="EC" id="1.1.99.2" evidence="7"/>
<protein>
    <recommendedName>
        <fullName evidence="8">L-2-hydroxyglutarate dehydrogenase, mitochondrial</fullName>
        <ecNumber evidence="7">1.1.99.2</ecNumber>
    </recommendedName>
</protein>
<comment type="catalytic activity">
    <reaction evidence="5">
        <text>(S)-2-hydroxyglutarate + A = 2-oxoglutarate + AH2</text>
        <dbReference type="Rhea" id="RHEA:21252"/>
        <dbReference type="ChEBI" id="CHEBI:13193"/>
        <dbReference type="ChEBI" id="CHEBI:16782"/>
        <dbReference type="ChEBI" id="CHEBI:16810"/>
        <dbReference type="ChEBI" id="CHEBI:17499"/>
        <dbReference type="EC" id="1.1.99.2"/>
    </reaction>
</comment>
<gene>
    <name evidence="10" type="ORF">MOBT1_002405</name>
</gene>
<dbReference type="Proteomes" id="UP001214603">
    <property type="component" value="Chromosome 5"/>
</dbReference>
<sequence length="486" mass="52653">MAVRPLLARLNAHGRYAYRAPDVRVDHLVIGAGIVGLAVANALARRWPDKTTYVVERHPQPGQETSSRNSEVIHAGLYYPANSLKTRFCLRGRELLYARTEREPIGARQVGKLVVGRTPEDAAYLEKLHHHSTRLGPDAPPTTLLTGDEARELEPDLAPEITRALHSPRTGIVSAHEFMAQLEMELDTLPSGETPDAQVVYGTSAVRIDPDPAGWVVQTRTHDAAHAGDTDALLAQVVINASGLNAPRALNALVHALRGPDAAMVPMYFAKGSYASYRGPGVGRVRRLLYPTPNFGAGKGGTHAHHSLGTHLTLDLEGNVRFGPDAEWLVPPPADADALDESGYEHDFWETQLYPDATDAWFAAMHAAIQQYLPGVERTGLAPDYSGIRPKLAGPDAKTFSDFALLWHASRDLGQQHVWQRTLPDTGGGALVSLLGIESPGLTSSLALAEHVAEELAARVWGAHNPRGRAQRYVEHVGHDSLAGWA</sequence>
<dbReference type="GO" id="GO:0047545">
    <property type="term" value="F:(S)-2-hydroxyglutarate dehydrogenase activity"/>
    <property type="evidence" value="ECO:0007669"/>
    <property type="project" value="UniProtKB-EC"/>
</dbReference>
<evidence type="ECO:0000256" key="8">
    <source>
        <dbReference type="ARBA" id="ARBA00041137"/>
    </source>
</evidence>
<comment type="similarity">
    <text evidence="6">Belongs to the L2HGDH family.</text>
</comment>
<dbReference type="EMBL" id="CP119938">
    <property type="protein sequence ID" value="WFD03711.1"/>
    <property type="molecule type" value="Genomic_DNA"/>
</dbReference>
<dbReference type="PANTHER" id="PTHR43104">
    <property type="entry name" value="L-2-HYDROXYGLUTARATE DEHYDROGENASE, MITOCHONDRIAL"/>
    <property type="match status" value="1"/>
</dbReference>
<evidence type="ECO:0000256" key="1">
    <source>
        <dbReference type="ARBA" id="ARBA00001974"/>
    </source>
</evidence>